<keyword evidence="1" id="KW-0812">Transmembrane</keyword>
<keyword evidence="1" id="KW-0472">Membrane</keyword>
<gene>
    <name evidence="2" type="ORF">AB4566_08805</name>
</gene>
<evidence type="ECO:0000313" key="3">
    <source>
        <dbReference type="Proteomes" id="UP001570417"/>
    </source>
</evidence>
<feature type="transmembrane region" description="Helical" evidence="1">
    <location>
        <begin position="118"/>
        <end position="139"/>
    </location>
</feature>
<dbReference type="Proteomes" id="UP001570417">
    <property type="component" value="Unassembled WGS sequence"/>
</dbReference>
<evidence type="ECO:0000313" key="2">
    <source>
        <dbReference type="EMBL" id="MFA0568374.1"/>
    </source>
</evidence>
<proteinExistence type="predicted"/>
<dbReference type="InterPro" id="IPR046513">
    <property type="entry name" value="DUF6691"/>
</dbReference>
<reference evidence="2 3" key="1">
    <citation type="journal article" date="2024" name="ISME J.">
        <title>Tailless and filamentous prophages are predominant in marine Vibrio.</title>
        <authorList>
            <person name="Steensen K."/>
            <person name="Seneca J."/>
            <person name="Bartlau N."/>
            <person name="Yu X.A."/>
            <person name="Hussain F.A."/>
            <person name="Polz M.F."/>
        </authorList>
    </citation>
    <scope>NUCLEOTIDE SEQUENCE [LARGE SCALE GENOMIC DNA]</scope>
    <source>
        <strain evidence="2 3">10N.222.51.A1</strain>
    </source>
</reference>
<feature type="transmembrane region" description="Helical" evidence="1">
    <location>
        <begin position="9"/>
        <end position="27"/>
    </location>
</feature>
<evidence type="ECO:0000256" key="1">
    <source>
        <dbReference type="SAM" id="Phobius"/>
    </source>
</evidence>
<name>A0ABV4NAC2_9VIBR</name>
<comment type="caution">
    <text evidence="2">The sequence shown here is derived from an EMBL/GenBank/DDBJ whole genome shotgun (WGS) entry which is preliminary data.</text>
</comment>
<dbReference type="EMBL" id="JBFRUW010000023">
    <property type="protein sequence ID" value="MFA0568374.1"/>
    <property type="molecule type" value="Genomic_DNA"/>
</dbReference>
<feature type="transmembrane region" description="Helical" evidence="1">
    <location>
        <begin position="90"/>
        <end position="112"/>
    </location>
</feature>
<feature type="transmembrane region" description="Helical" evidence="1">
    <location>
        <begin position="47"/>
        <end position="65"/>
    </location>
</feature>
<sequence length="142" mass="14703">MNESMYKSVIGLVSGVLFGSGMVISGMVDPINVLGFLDITGDWNPSLAFVMGGALAIFTPMYHLVIKKRKQAVNGEGFKITTNQVIDKKLVGGAALFGIGWGLAGFCPGPAVTSLGGGATSVILFSITMLIGMKAAVAFQSK</sequence>
<keyword evidence="1" id="KW-1133">Transmembrane helix</keyword>
<dbReference type="RefSeq" id="WP_372265848.1">
    <property type="nucleotide sequence ID" value="NZ_JBFRUW010000023.1"/>
</dbReference>
<dbReference type="Pfam" id="PF20398">
    <property type="entry name" value="DUF6691"/>
    <property type="match status" value="1"/>
</dbReference>
<accession>A0ABV4NAC2</accession>
<organism evidence="2 3">
    <name type="scientific">Vibrio gallaecicus</name>
    <dbReference type="NCBI Taxonomy" id="552386"/>
    <lineage>
        <taxon>Bacteria</taxon>
        <taxon>Pseudomonadati</taxon>
        <taxon>Pseudomonadota</taxon>
        <taxon>Gammaproteobacteria</taxon>
        <taxon>Vibrionales</taxon>
        <taxon>Vibrionaceae</taxon>
        <taxon>Vibrio</taxon>
    </lineage>
</organism>
<protein>
    <submittedName>
        <fullName evidence="2">DUF6691 family protein</fullName>
    </submittedName>
</protein>
<keyword evidence="3" id="KW-1185">Reference proteome</keyword>